<dbReference type="GO" id="GO:0020037">
    <property type="term" value="F:heme binding"/>
    <property type="evidence" value="ECO:0007669"/>
    <property type="project" value="InterPro"/>
</dbReference>
<evidence type="ECO:0000256" key="2">
    <source>
        <dbReference type="ARBA" id="ARBA00022617"/>
    </source>
</evidence>
<comment type="caution">
    <text evidence="8">The sequence shown here is derived from an EMBL/GenBank/DDBJ whole genome shotgun (WGS) entry which is preliminary data.</text>
</comment>
<evidence type="ECO:0000256" key="5">
    <source>
        <dbReference type="ARBA" id="ARBA00023004"/>
    </source>
</evidence>
<keyword evidence="1" id="KW-0813">Transport</keyword>
<dbReference type="AlphaFoldDB" id="A0A940N4Q2"/>
<dbReference type="PANTHER" id="PTHR11961">
    <property type="entry name" value="CYTOCHROME C"/>
    <property type="match status" value="1"/>
</dbReference>
<dbReference type="Pfam" id="PF00034">
    <property type="entry name" value="Cytochrom_C"/>
    <property type="match status" value="1"/>
</dbReference>
<dbReference type="GO" id="GO:0046872">
    <property type="term" value="F:metal ion binding"/>
    <property type="evidence" value="ECO:0007669"/>
    <property type="project" value="UniProtKB-KW"/>
</dbReference>
<keyword evidence="2 6" id="KW-0349">Heme</keyword>
<dbReference type="PRINTS" id="PR00604">
    <property type="entry name" value="CYTCHRMECIAB"/>
</dbReference>
<protein>
    <submittedName>
        <fullName evidence="8">C-type cytochrome</fullName>
    </submittedName>
</protein>
<dbReference type="PROSITE" id="PS51007">
    <property type="entry name" value="CYTC"/>
    <property type="match status" value="1"/>
</dbReference>
<evidence type="ECO:0000256" key="6">
    <source>
        <dbReference type="PROSITE-ProRule" id="PRU00433"/>
    </source>
</evidence>
<dbReference type="InterPro" id="IPR036909">
    <property type="entry name" value="Cyt_c-like_dom_sf"/>
</dbReference>
<dbReference type="Proteomes" id="UP000677537">
    <property type="component" value="Unassembled WGS sequence"/>
</dbReference>
<feature type="domain" description="Cytochrome c" evidence="7">
    <location>
        <begin position="45"/>
        <end position="146"/>
    </location>
</feature>
<keyword evidence="9" id="KW-1185">Reference proteome</keyword>
<dbReference type="Gene3D" id="1.10.760.10">
    <property type="entry name" value="Cytochrome c-like domain"/>
    <property type="match status" value="1"/>
</dbReference>
<evidence type="ECO:0000256" key="4">
    <source>
        <dbReference type="ARBA" id="ARBA00022982"/>
    </source>
</evidence>
<reference evidence="8" key="1">
    <citation type="submission" date="2021-03" db="EMBL/GenBank/DDBJ databases">
        <authorList>
            <person name="So Y."/>
        </authorList>
    </citation>
    <scope>NUCLEOTIDE SEQUENCE</scope>
    <source>
        <strain evidence="8">SG15</strain>
    </source>
</reference>
<dbReference type="GO" id="GO:0009055">
    <property type="term" value="F:electron transfer activity"/>
    <property type="evidence" value="ECO:0007669"/>
    <property type="project" value="InterPro"/>
</dbReference>
<dbReference type="SUPFAM" id="SSF46626">
    <property type="entry name" value="Cytochrome c"/>
    <property type="match status" value="1"/>
</dbReference>
<organism evidence="8 9">
    <name type="scientific">Roseomonas indoligenes</name>
    <dbReference type="NCBI Taxonomy" id="2820811"/>
    <lineage>
        <taxon>Bacteria</taxon>
        <taxon>Pseudomonadati</taxon>
        <taxon>Pseudomonadota</taxon>
        <taxon>Alphaproteobacteria</taxon>
        <taxon>Acetobacterales</taxon>
        <taxon>Roseomonadaceae</taxon>
        <taxon>Roseomonas</taxon>
    </lineage>
</organism>
<dbReference type="InterPro" id="IPR002327">
    <property type="entry name" value="Cyt_c_1A/1B"/>
</dbReference>
<evidence type="ECO:0000256" key="3">
    <source>
        <dbReference type="ARBA" id="ARBA00022723"/>
    </source>
</evidence>
<evidence type="ECO:0000256" key="1">
    <source>
        <dbReference type="ARBA" id="ARBA00022448"/>
    </source>
</evidence>
<gene>
    <name evidence="8" type="ORF">J5Y10_20245</name>
</gene>
<name>A0A940N4Q2_9PROT</name>
<evidence type="ECO:0000313" key="9">
    <source>
        <dbReference type="Proteomes" id="UP000677537"/>
    </source>
</evidence>
<dbReference type="InterPro" id="IPR009056">
    <property type="entry name" value="Cyt_c-like_dom"/>
</dbReference>
<accession>A0A940N4Q2</accession>
<keyword evidence="5 6" id="KW-0408">Iron</keyword>
<proteinExistence type="predicted"/>
<evidence type="ECO:0000313" key="8">
    <source>
        <dbReference type="EMBL" id="MBP0495125.1"/>
    </source>
</evidence>
<keyword evidence="4" id="KW-0249">Electron transport</keyword>
<sequence>MTGARKIVLGVAALGGLAGGILAWGPSTGPARPGGEPSPGAPASASAAAGGRLFRACAACHTIGRGAPDLSGPNLHGVLGAPVGGNRPHYGYTRALLSAGGRWTVERLDDWLRDPQAFAPGTRMTIHGVARAQDRADLIAYLAGQGP</sequence>
<dbReference type="RefSeq" id="WP_209375919.1">
    <property type="nucleotide sequence ID" value="NZ_JAGIZA010000014.1"/>
</dbReference>
<keyword evidence="3 6" id="KW-0479">Metal-binding</keyword>
<evidence type="ECO:0000259" key="7">
    <source>
        <dbReference type="PROSITE" id="PS51007"/>
    </source>
</evidence>
<dbReference type="EMBL" id="JAGIZA010000014">
    <property type="protein sequence ID" value="MBP0495125.1"/>
    <property type="molecule type" value="Genomic_DNA"/>
</dbReference>